<keyword evidence="2" id="KW-0732">Signal</keyword>
<dbReference type="Pfam" id="PF24595">
    <property type="entry name" value="DUF7619"/>
    <property type="match status" value="1"/>
</dbReference>
<reference evidence="6 7" key="1">
    <citation type="submission" date="2014-09" db="EMBL/GenBank/DDBJ databases">
        <title>Genome sequence of Flavobacterium aquidurense RC62.</title>
        <authorList>
            <person name="Kim J.F."/>
            <person name="Kwak M.-J."/>
        </authorList>
    </citation>
    <scope>NUCLEOTIDE SEQUENCE [LARGE SCALE GENOMIC DNA]</scope>
    <source>
        <strain evidence="6 7">RC62</strain>
    </source>
</reference>
<dbReference type="Gene3D" id="3.80.10.10">
    <property type="entry name" value="Ribonuclease Inhibitor"/>
    <property type="match status" value="2"/>
</dbReference>
<dbReference type="InterPro" id="IPR032675">
    <property type="entry name" value="LRR_dom_sf"/>
</dbReference>
<dbReference type="NCBIfam" id="TIGR04183">
    <property type="entry name" value="Por_Secre_tail"/>
    <property type="match status" value="1"/>
</dbReference>
<dbReference type="Proteomes" id="UP000050443">
    <property type="component" value="Unassembled WGS sequence"/>
</dbReference>
<dbReference type="InterPro" id="IPR052574">
    <property type="entry name" value="CDIRP"/>
</dbReference>
<feature type="domain" description="Secretion system C-terminal sorting" evidence="4">
    <location>
        <begin position="790"/>
        <end position="860"/>
    </location>
</feature>
<dbReference type="AlphaFoldDB" id="A0A0Q0X1J8"/>
<keyword evidence="1" id="KW-0433">Leucine-rich repeat</keyword>
<protein>
    <submittedName>
        <fullName evidence="6">Internalin-related protein</fullName>
    </submittedName>
</protein>
<evidence type="ECO:0000259" key="5">
    <source>
        <dbReference type="Pfam" id="PF24595"/>
    </source>
</evidence>
<dbReference type="OrthoDB" id="1110367at2"/>
<dbReference type="RefSeq" id="WP_055091997.1">
    <property type="nucleotide sequence ID" value="NZ_JRLF01000006.1"/>
</dbReference>
<dbReference type="InterPro" id="IPR026444">
    <property type="entry name" value="Secre_tail"/>
</dbReference>
<keyword evidence="3" id="KW-0677">Repeat</keyword>
<evidence type="ECO:0000256" key="2">
    <source>
        <dbReference type="ARBA" id="ARBA00022729"/>
    </source>
</evidence>
<evidence type="ECO:0000313" key="6">
    <source>
        <dbReference type="EMBL" id="KQB42261.1"/>
    </source>
</evidence>
<proteinExistence type="predicted"/>
<comment type="caution">
    <text evidence="6">The sequence shown here is derived from an EMBL/GenBank/DDBJ whole genome shotgun (WGS) entry which is preliminary data.</text>
</comment>
<gene>
    <name evidence="6" type="ORF">RC62_3266</name>
</gene>
<organism evidence="6 7">
    <name type="scientific">Flavobacterium aquidurense</name>
    <dbReference type="NCBI Taxonomy" id="362413"/>
    <lineage>
        <taxon>Bacteria</taxon>
        <taxon>Pseudomonadati</taxon>
        <taxon>Bacteroidota</taxon>
        <taxon>Flavobacteriia</taxon>
        <taxon>Flavobacteriales</taxon>
        <taxon>Flavobacteriaceae</taxon>
        <taxon>Flavobacterium</taxon>
    </lineage>
</organism>
<dbReference type="PANTHER" id="PTHR47566">
    <property type="match status" value="1"/>
</dbReference>
<evidence type="ECO:0000256" key="3">
    <source>
        <dbReference type="ARBA" id="ARBA00022737"/>
    </source>
</evidence>
<dbReference type="InterPro" id="IPR055353">
    <property type="entry name" value="DUF7619"/>
</dbReference>
<dbReference type="GO" id="GO:0035591">
    <property type="term" value="F:signaling adaptor activity"/>
    <property type="evidence" value="ECO:0007669"/>
    <property type="project" value="TreeGrafter"/>
</dbReference>
<dbReference type="Pfam" id="PF18962">
    <property type="entry name" value="Por_Secre_tail"/>
    <property type="match status" value="1"/>
</dbReference>
<name>A0A0Q0X1J8_9FLAO</name>
<evidence type="ECO:0000256" key="1">
    <source>
        <dbReference type="ARBA" id="ARBA00022614"/>
    </source>
</evidence>
<accession>A0A0Q0X1J8</accession>
<dbReference type="STRING" id="362413.RC62_3266"/>
<evidence type="ECO:0000259" key="4">
    <source>
        <dbReference type="Pfam" id="PF18962"/>
    </source>
</evidence>
<evidence type="ECO:0000313" key="7">
    <source>
        <dbReference type="Proteomes" id="UP000050443"/>
    </source>
</evidence>
<dbReference type="PANTHER" id="PTHR47566:SF1">
    <property type="entry name" value="PROTEIN NUD1"/>
    <property type="match status" value="1"/>
</dbReference>
<dbReference type="PATRIC" id="fig|362413.3.peg.3190"/>
<dbReference type="SUPFAM" id="SSF52058">
    <property type="entry name" value="L domain-like"/>
    <property type="match status" value="2"/>
</dbReference>
<dbReference type="EMBL" id="JRLF01000006">
    <property type="protein sequence ID" value="KQB42261.1"/>
    <property type="molecule type" value="Genomic_DNA"/>
</dbReference>
<sequence>MKKIYFLVPILFFFNVLSAQVISIPDINLKMKLISMNIDKNSNFEIEISEALNVPFLDLSNSNINSLRGLENFTNLEYLNCSNNPILNGIDFNVLKKLTYLNYSFIQSTTYFNIENSNLTTLVLDGSTNLKELYVTGNKNLTSLSTVGAINLTDLFCTNNKLTSINVAGLVSLKNLQCNSNQLQTLDASGLPNLKGLGCGGNLLTSLNVTGSTSITSLSCQMNKLPNLNVSGLVNLVSLLCYSNQLTGLNVNGLVKLNELYCDGNFIPSLNLAGLVSLDWLNCTNNQLTELNVSGLTNLKGIKCGYNKLSSLDLSGLTSLTNLECYYNEFKTLDLSDLKNIEQFSCYQNQLTSLLIRNGSNEGKLLDFSQNPNLEYVCADESQIDQVQQLVTKYGYTNCNVNAYCSFKPVGTYYTFQGINKVDANNNGCDILDSSAPNLKFNLSDGTNTASFISNANGNHSISFPAGTHTITPVLENPAYFNISPSNVSVTFPTQASPVNQDFCITANGVHSDLEISILQIVPGRPGFNSVFKIIYKNKGNTTQSGVVNLAFHDSVLDLITANPVVATQTTNSLSWNFTSLKPFESKEINVTFKLNAPTEVPALNIGNIVSYLATITSANTDENASDNTFTFDQTVVGSYDPNDKTCLEGSVITSNLIGEYVHYIIRFENTGTYQAENIVVKDLIDLAKFDISTLVPTSSSHSFVTKISDGNKVEFIFENINLPFDDANNDGYIAFKIKTNPTLKAGDTFTNQANIYFDYNFPILTNKATSKFETTLKTSDFEFSNYFTLYPNPVSDILNFNTKEDITIQSLAIYDILGQVVIAVPNAKSATNIDVSKLRTGNYFIKVKSDKGSSSIKFIKK</sequence>
<feature type="domain" description="DUF7619" evidence="5">
    <location>
        <begin position="641"/>
        <end position="771"/>
    </location>
</feature>